<dbReference type="EMBL" id="CABVGZ010000023">
    <property type="protein sequence ID" value="VVM85336.1"/>
    <property type="molecule type" value="Genomic_DNA"/>
</dbReference>
<sequence length="35" mass="4265">MEYFRCLKNRFREQARSHIFCAVKGYSRSAYMPAF</sequence>
<evidence type="ECO:0000313" key="2">
    <source>
        <dbReference type="Proteomes" id="UP000326241"/>
    </source>
</evidence>
<organism evidence="1 2">
    <name type="scientific">Pseudomonas fluorescens</name>
    <dbReference type="NCBI Taxonomy" id="294"/>
    <lineage>
        <taxon>Bacteria</taxon>
        <taxon>Pseudomonadati</taxon>
        <taxon>Pseudomonadota</taxon>
        <taxon>Gammaproteobacteria</taxon>
        <taxon>Pseudomonadales</taxon>
        <taxon>Pseudomonadaceae</taxon>
        <taxon>Pseudomonas</taxon>
    </lineage>
</organism>
<dbReference type="AlphaFoldDB" id="A0A5E6SX67"/>
<reference evidence="1 2" key="1">
    <citation type="submission" date="2019-09" db="EMBL/GenBank/DDBJ databases">
        <authorList>
            <person name="Chandra G."/>
            <person name="Truman W A."/>
        </authorList>
    </citation>
    <scope>NUCLEOTIDE SEQUENCE [LARGE SCALE GENOMIC DNA]</scope>
    <source>
        <strain evidence="1">PS624</strain>
    </source>
</reference>
<protein>
    <submittedName>
        <fullName evidence="1">Uncharacterized protein</fullName>
    </submittedName>
</protein>
<proteinExistence type="predicted"/>
<name>A0A5E6SX67_PSEFL</name>
<evidence type="ECO:0000313" key="1">
    <source>
        <dbReference type="EMBL" id="VVM85336.1"/>
    </source>
</evidence>
<dbReference type="Proteomes" id="UP000326241">
    <property type="component" value="Unassembled WGS sequence"/>
</dbReference>
<accession>A0A5E6SX67</accession>
<gene>
    <name evidence="1" type="ORF">PS624_02530</name>
</gene>